<evidence type="ECO:0000313" key="3">
    <source>
        <dbReference type="EMBL" id="SNC73424.1"/>
    </source>
</evidence>
<organism evidence="3 4">
    <name type="scientific">Kytococcus aerolatus</name>
    <dbReference type="NCBI Taxonomy" id="592308"/>
    <lineage>
        <taxon>Bacteria</taxon>
        <taxon>Bacillati</taxon>
        <taxon>Actinomycetota</taxon>
        <taxon>Actinomycetes</taxon>
        <taxon>Micrococcales</taxon>
        <taxon>Kytococcaceae</taxon>
        <taxon>Kytococcus</taxon>
    </lineage>
</organism>
<evidence type="ECO:0000256" key="1">
    <source>
        <dbReference type="SAM" id="MobiDB-lite"/>
    </source>
</evidence>
<keyword evidence="2" id="KW-0472">Membrane</keyword>
<name>A0A212U5S0_9MICO</name>
<accession>A0A212U5S0</accession>
<reference evidence="3 4" key="1">
    <citation type="submission" date="2017-06" db="EMBL/GenBank/DDBJ databases">
        <authorList>
            <person name="Kim H.J."/>
            <person name="Triplett B.A."/>
        </authorList>
    </citation>
    <scope>NUCLEOTIDE SEQUENCE [LARGE SCALE GENOMIC DNA]</scope>
    <source>
        <strain evidence="3 4">DSM 22179</strain>
    </source>
</reference>
<feature type="transmembrane region" description="Helical" evidence="2">
    <location>
        <begin position="110"/>
        <end position="130"/>
    </location>
</feature>
<sequence length="169" mass="17647">MRTALRRALPALVLGWAGTSSALPDFVRTRRRRWPLQVALAGVAGALVAAAVSGPPEDGTEEDPQPDPALEAATPGGSGTEAASRVDFVEQELPATAQGMDQPEGLDTRMLLLAGAAVLGLHVAGNLLWFKTARWLRGKGVTHPHTALTAAVLPVAAVELWSDLNTPAH</sequence>
<evidence type="ECO:0000313" key="4">
    <source>
        <dbReference type="Proteomes" id="UP000198122"/>
    </source>
</evidence>
<dbReference type="AlphaFoldDB" id="A0A212U5S0"/>
<keyword evidence="2" id="KW-0812">Transmembrane</keyword>
<dbReference type="RefSeq" id="WP_088818944.1">
    <property type="nucleotide sequence ID" value="NZ_FYEZ01000003.1"/>
</dbReference>
<dbReference type="Proteomes" id="UP000198122">
    <property type="component" value="Unassembled WGS sequence"/>
</dbReference>
<evidence type="ECO:0000256" key="2">
    <source>
        <dbReference type="SAM" id="Phobius"/>
    </source>
</evidence>
<keyword evidence="2" id="KW-1133">Transmembrane helix</keyword>
<protein>
    <submittedName>
        <fullName evidence="3">Uncharacterized protein</fullName>
    </submittedName>
</protein>
<keyword evidence="4" id="KW-1185">Reference proteome</keyword>
<feature type="region of interest" description="Disordered" evidence="1">
    <location>
        <begin position="53"/>
        <end position="83"/>
    </location>
</feature>
<dbReference type="EMBL" id="FYEZ01000003">
    <property type="protein sequence ID" value="SNC73424.1"/>
    <property type="molecule type" value="Genomic_DNA"/>
</dbReference>
<proteinExistence type="predicted"/>
<gene>
    <name evidence="3" type="ORF">SAMN05445756_1958</name>
</gene>